<accession>A0ABX2FTZ9</accession>
<dbReference type="Proteomes" id="UP000779507">
    <property type="component" value="Unassembled WGS sequence"/>
</dbReference>
<organism evidence="1 2">
    <name type="scientific">Hymenobacter caeli</name>
    <dbReference type="NCBI Taxonomy" id="2735894"/>
    <lineage>
        <taxon>Bacteria</taxon>
        <taxon>Pseudomonadati</taxon>
        <taxon>Bacteroidota</taxon>
        <taxon>Cytophagia</taxon>
        <taxon>Cytophagales</taxon>
        <taxon>Hymenobacteraceae</taxon>
        <taxon>Hymenobacter</taxon>
    </lineage>
</organism>
<dbReference type="EMBL" id="JABSNP010000017">
    <property type="protein sequence ID" value="NRT20486.1"/>
    <property type="molecule type" value="Genomic_DNA"/>
</dbReference>
<sequence>MKLEVNLVCALVAMWTISCQSDRKDANEVVSRDHGKVIRTKEYKTARIEHEGTKMRMEIPTNWTTSVLSKDATSFKENGDSSSKFRSNAVLKFTARNKYSLKQISESVLASVERDYLKARIISRSTGTISGDSVAILDCIVYTHSTNLGTSIMLLIHNDEVISLDYIALNEPEGEYASNRNVFQKMYETLIVEN</sequence>
<comment type="caution">
    <text evidence="1">The sequence shown here is derived from an EMBL/GenBank/DDBJ whole genome shotgun (WGS) entry which is preliminary data.</text>
</comment>
<protein>
    <recommendedName>
        <fullName evidence="3">DUF1795 domain-containing protein</fullName>
    </recommendedName>
</protein>
<evidence type="ECO:0000313" key="1">
    <source>
        <dbReference type="EMBL" id="NRT20486.1"/>
    </source>
</evidence>
<reference evidence="1 2" key="1">
    <citation type="submission" date="2020-05" db="EMBL/GenBank/DDBJ databases">
        <title>Genomic Encyclopedia of Type Strains, Phase IV (KMG-V): Genome sequencing to study the core and pangenomes of soil and plant-associated prokaryotes.</title>
        <authorList>
            <person name="Whitman W."/>
        </authorList>
    </citation>
    <scope>NUCLEOTIDE SEQUENCE [LARGE SCALE GENOMIC DNA]</scope>
    <source>
        <strain evidence="1 2">9A</strain>
    </source>
</reference>
<evidence type="ECO:0008006" key="3">
    <source>
        <dbReference type="Google" id="ProtNLM"/>
    </source>
</evidence>
<name>A0ABX2FTZ9_9BACT</name>
<keyword evidence="2" id="KW-1185">Reference proteome</keyword>
<proteinExistence type="predicted"/>
<gene>
    <name evidence="1" type="ORF">HNP98_003329</name>
</gene>
<evidence type="ECO:0000313" key="2">
    <source>
        <dbReference type="Proteomes" id="UP000779507"/>
    </source>
</evidence>
<dbReference type="RefSeq" id="WP_173811258.1">
    <property type="nucleotide sequence ID" value="NZ_JABSNP010000017.1"/>
</dbReference>
<dbReference type="PROSITE" id="PS51257">
    <property type="entry name" value="PROKAR_LIPOPROTEIN"/>
    <property type="match status" value="1"/>
</dbReference>